<evidence type="ECO:0000313" key="13">
    <source>
        <dbReference type="Proteomes" id="UP000599109"/>
    </source>
</evidence>
<feature type="domain" description="Plastocyanin-like" evidence="11">
    <location>
        <begin position="60"/>
        <end position="165"/>
    </location>
</feature>
<dbReference type="GO" id="GO:0005507">
    <property type="term" value="F:copper ion binding"/>
    <property type="evidence" value="ECO:0007669"/>
    <property type="project" value="InterPro"/>
</dbReference>
<evidence type="ECO:0000256" key="9">
    <source>
        <dbReference type="ARBA" id="ARBA00048092"/>
    </source>
</evidence>
<evidence type="ECO:0000256" key="7">
    <source>
        <dbReference type="ARBA" id="ARBA00042896"/>
    </source>
</evidence>
<dbReference type="RefSeq" id="WP_201675251.1">
    <property type="nucleotide sequence ID" value="NZ_JAEQNE010000003.1"/>
</dbReference>
<dbReference type="InterPro" id="IPR011707">
    <property type="entry name" value="Cu-oxidase-like_N"/>
</dbReference>
<name>A0A936Z2G6_9BURK</name>
<dbReference type="CDD" id="cd04232">
    <property type="entry name" value="CuRO_1_CueO_FtsP"/>
    <property type="match status" value="1"/>
</dbReference>
<dbReference type="EMBL" id="JAEQNE010000003">
    <property type="protein sequence ID" value="MBL0392636.1"/>
    <property type="molecule type" value="Genomic_DNA"/>
</dbReference>
<evidence type="ECO:0000256" key="5">
    <source>
        <dbReference type="ARBA" id="ARBA00038978"/>
    </source>
</evidence>
<evidence type="ECO:0000256" key="1">
    <source>
        <dbReference type="ARBA" id="ARBA00004418"/>
    </source>
</evidence>
<dbReference type="Pfam" id="PF07731">
    <property type="entry name" value="Cu-oxidase_2"/>
    <property type="match status" value="1"/>
</dbReference>
<dbReference type="PROSITE" id="PS51318">
    <property type="entry name" value="TAT"/>
    <property type="match status" value="1"/>
</dbReference>
<dbReference type="InterPro" id="IPR006311">
    <property type="entry name" value="TAT_signal"/>
</dbReference>
<feature type="domain" description="Plastocyanin-like" evidence="10">
    <location>
        <begin position="358"/>
        <end position="471"/>
    </location>
</feature>
<dbReference type="InterPro" id="IPR045087">
    <property type="entry name" value="Cu-oxidase_fam"/>
</dbReference>
<dbReference type="InterPro" id="IPR011706">
    <property type="entry name" value="Cu-oxidase_C"/>
</dbReference>
<proteinExistence type="predicted"/>
<organism evidence="12 13">
    <name type="scientific">Ramlibacter monticola</name>
    <dbReference type="NCBI Taxonomy" id="1926872"/>
    <lineage>
        <taxon>Bacteria</taxon>
        <taxon>Pseudomonadati</taxon>
        <taxon>Pseudomonadota</taxon>
        <taxon>Betaproteobacteria</taxon>
        <taxon>Burkholderiales</taxon>
        <taxon>Comamonadaceae</taxon>
        <taxon>Ramlibacter</taxon>
    </lineage>
</organism>
<reference evidence="12 13" key="1">
    <citation type="journal article" date="2017" name="Int. J. Syst. Evol. Microbiol.">
        <title>Ramlibacter monticola sp. nov., isolated from forest soil.</title>
        <authorList>
            <person name="Chaudhary D.K."/>
            <person name="Kim J."/>
        </authorList>
    </citation>
    <scope>NUCLEOTIDE SEQUENCE [LARGE SCALE GENOMIC DNA]</scope>
    <source>
        <strain evidence="12 13">KACC 19175</strain>
    </source>
</reference>
<dbReference type="SUPFAM" id="SSF49503">
    <property type="entry name" value="Cupredoxins"/>
    <property type="match status" value="3"/>
</dbReference>
<evidence type="ECO:0000259" key="11">
    <source>
        <dbReference type="Pfam" id="PF07732"/>
    </source>
</evidence>
<protein>
    <recommendedName>
        <fullName evidence="6">Multicopper oxidase CueO</fullName>
        <ecNumber evidence="5">1.16.3.4</ecNumber>
    </recommendedName>
    <alternativeName>
        <fullName evidence="7">Copper efflux oxidase</fullName>
    </alternativeName>
    <alternativeName>
        <fullName evidence="8">Cuprous oxidase</fullName>
    </alternativeName>
</protein>
<evidence type="ECO:0000256" key="8">
    <source>
        <dbReference type="ARBA" id="ARBA00043090"/>
    </source>
</evidence>
<sequence>MPLRRRDILQGLAVAGLAPVPGRSAAPEPPALPVPPLVELQPGVPATLTARVGATEFFPGKPSPTAGYNGSLLGPTLRVRSGDEVALEVRNELPEATTVHWHGLLVPATADGGPHDPIEPGAGWKAVLPVRQPASTCWYHPHPHGRTGLQVYGGLAGMLIVTDREEQALGLPSRYGVDDLPLLLQDKVFDRGQRLIYPRGPMALMHGVHGNTLLVNGVRAPRAAVPAGLVRLRLLNGANARVYDLAFEDGRSFHWIASDGGLLREPVPLQRLPLAPAQRAEILVDFSDARPALLVNRTPAAVQPLLHFAPAGERRPTALPRKLASWQTPSRGAVAQRRRLTMTTGMEGTGGMQGMHGMPMPHGFDGKPFDMARIDQRVKLGDVEVWEVSALPGMMMDQPHPFHMHGVHFEVLRRDGQPPGPLDAGRRDTVLVQEAVELLVHFTQPAPRVPFMYHCHILEHEDAGMMGQFTVT</sequence>
<dbReference type="PANTHER" id="PTHR48267">
    <property type="entry name" value="CUPREDOXIN SUPERFAMILY PROTEIN"/>
    <property type="match status" value="1"/>
</dbReference>
<gene>
    <name evidence="12" type="ORF">JJ685_15965</name>
</gene>
<dbReference type="Proteomes" id="UP000599109">
    <property type="component" value="Unassembled WGS sequence"/>
</dbReference>
<accession>A0A936Z2G6</accession>
<evidence type="ECO:0000256" key="6">
    <source>
        <dbReference type="ARBA" id="ARBA00041027"/>
    </source>
</evidence>
<dbReference type="InterPro" id="IPR002355">
    <property type="entry name" value="Cu_oxidase_Cu_BS"/>
</dbReference>
<evidence type="ECO:0000256" key="2">
    <source>
        <dbReference type="ARBA" id="ARBA00011245"/>
    </source>
</evidence>
<dbReference type="Pfam" id="PF07732">
    <property type="entry name" value="Cu-oxidase_3"/>
    <property type="match status" value="1"/>
</dbReference>
<comment type="caution">
    <text evidence="12">The sequence shown here is derived from an EMBL/GenBank/DDBJ whole genome shotgun (WGS) entry which is preliminary data.</text>
</comment>
<keyword evidence="4" id="KW-0560">Oxidoreductase</keyword>
<keyword evidence="13" id="KW-1185">Reference proteome</keyword>
<dbReference type="PANTHER" id="PTHR48267:SF1">
    <property type="entry name" value="BILIRUBIN OXIDASE"/>
    <property type="match status" value="1"/>
</dbReference>
<evidence type="ECO:0000259" key="10">
    <source>
        <dbReference type="Pfam" id="PF07731"/>
    </source>
</evidence>
<keyword evidence="3" id="KW-0479">Metal-binding</keyword>
<dbReference type="GO" id="GO:0016491">
    <property type="term" value="F:oxidoreductase activity"/>
    <property type="evidence" value="ECO:0007669"/>
    <property type="project" value="UniProtKB-KW"/>
</dbReference>
<evidence type="ECO:0000313" key="12">
    <source>
        <dbReference type="EMBL" id="MBL0392636.1"/>
    </source>
</evidence>
<dbReference type="GO" id="GO:0042597">
    <property type="term" value="C:periplasmic space"/>
    <property type="evidence" value="ECO:0007669"/>
    <property type="project" value="UniProtKB-SubCell"/>
</dbReference>
<evidence type="ECO:0000256" key="3">
    <source>
        <dbReference type="ARBA" id="ARBA00022723"/>
    </source>
</evidence>
<evidence type="ECO:0000256" key="4">
    <source>
        <dbReference type="ARBA" id="ARBA00023002"/>
    </source>
</evidence>
<dbReference type="CDD" id="cd13890">
    <property type="entry name" value="CuRO_3_CueO_FtsP"/>
    <property type="match status" value="1"/>
</dbReference>
<comment type="subunit">
    <text evidence="2">Monomer.</text>
</comment>
<dbReference type="AlphaFoldDB" id="A0A936Z2G6"/>
<comment type="subcellular location">
    <subcellularLocation>
        <location evidence="1">Periplasm</location>
    </subcellularLocation>
</comment>
<comment type="catalytic activity">
    <reaction evidence="9">
        <text>4 Cu(+) + O2 + 4 H(+) = 4 Cu(2+) + 2 H2O</text>
        <dbReference type="Rhea" id="RHEA:30083"/>
        <dbReference type="ChEBI" id="CHEBI:15377"/>
        <dbReference type="ChEBI" id="CHEBI:15378"/>
        <dbReference type="ChEBI" id="CHEBI:15379"/>
        <dbReference type="ChEBI" id="CHEBI:29036"/>
        <dbReference type="ChEBI" id="CHEBI:49552"/>
        <dbReference type="EC" id="1.16.3.4"/>
    </reaction>
    <physiologicalReaction direction="left-to-right" evidence="9">
        <dbReference type="Rhea" id="RHEA:30084"/>
    </physiologicalReaction>
</comment>
<dbReference type="InterPro" id="IPR008972">
    <property type="entry name" value="Cupredoxin"/>
</dbReference>
<dbReference type="CDD" id="cd13867">
    <property type="entry name" value="CuRO_2_CueO_FtsP"/>
    <property type="match status" value="1"/>
</dbReference>
<dbReference type="EC" id="1.16.3.4" evidence="5"/>
<dbReference type="Gene3D" id="2.60.40.420">
    <property type="entry name" value="Cupredoxins - blue copper proteins"/>
    <property type="match status" value="3"/>
</dbReference>
<dbReference type="PROSITE" id="PS00080">
    <property type="entry name" value="MULTICOPPER_OXIDASE2"/>
    <property type="match status" value="1"/>
</dbReference>